<keyword evidence="4" id="KW-1185">Reference proteome</keyword>
<gene>
    <name evidence="3" type="ORF">E3O10_06745</name>
</gene>
<sequence length="311" mass="32313">MCGIAALQIRDVGLRASLGELMHGMLCGIVDRGPDSAGLAIYNDPTLTPAGTSTVTVLNAELTPDALAAALRDALPPAVGVTVTVTGFGETTLINAQIGTGALEDAITSILPGVQIAGRGEHAAVRKGTGHPLDLAELYDLRSATGSQGLSHTRMATESAVTAAGSHPFTVADDLCLVHNGSFSNHATIRRQLRAEGVTCDSENDSEVAARFIAWCLAAGDTLTTALEKLGSVFDGFYTLVVTTATSMAIVRDPIACKPAIIAETDAWVAMASEYRALAHLPGIESARIFEPAPGVVYTWTLDSTKELVTL</sequence>
<dbReference type="GO" id="GO:0016740">
    <property type="term" value="F:transferase activity"/>
    <property type="evidence" value="ECO:0007669"/>
    <property type="project" value="UniProtKB-KW"/>
</dbReference>
<dbReference type="Gene3D" id="3.60.20.10">
    <property type="entry name" value="Glutamine Phosphoribosylpyrophosphate, subunit 1, domain 1"/>
    <property type="match status" value="1"/>
</dbReference>
<dbReference type="Proteomes" id="UP000297654">
    <property type="component" value="Unassembled WGS sequence"/>
</dbReference>
<dbReference type="EMBL" id="SOFF01000026">
    <property type="protein sequence ID" value="TFB91099.1"/>
    <property type="molecule type" value="Genomic_DNA"/>
</dbReference>
<name>A0A1H8IRB8_9MICO</name>
<evidence type="ECO:0000313" key="3">
    <source>
        <dbReference type="EMBL" id="TFB91099.1"/>
    </source>
</evidence>
<keyword evidence="2 3" id="KW-0315">Glutamine amidotransferase</keyword>
<dbReference type="PROSITE" id="PS51278">
    <property type="entry name" value="GATASE_TYPE_2"/>
    <property type="match status" value="1"/>
</dbReference>
<dbReference type="RefSeq" id="WP_092110968.1">
    <property type="nucleotide sequence ID" value="NZ_FOCN01000012.1"/>
</dbReference>
<protein>
    <submittedName>
        <fullName evidence="3">Glutamine amidotransferase</fullName>
    </submittedName>
</protein>
<dbReference type="Pfam" id="PF13522">
    <property type="entry name" value="GATase_6"/>
    <property type="match status" value="1"/>
</dbReference>
<reference evidence="3 4" key="1">
    <citation type="submission" date="2019-03" db="EMBL/GenBank/DDBJ databases">
        <title>Genomics of glacier-inhabiting Cryobacterium strains.</title>
        <authorList>
            <person name="Liu Q."/>
            <person name="Xin Y.-H."/>
        </authorList>
    </citation>
    <scope>NUCLEOTIDE SEQUENCE [LARGE SCALE GENOMIC DNA]</scope>
    <source>
        <strain evidence="3 4">Hh15</strain>
    </source>
</reference>
<accession>A0A1H8IRB8</accession>
<keyword evidence="1 3" id="KW-0808">Transferase</keyword>
<dbReference type="STRING" id="1424661.SAMN05216281_11210"/>
<comment type="caution">
    <text evidence="3">The sequence shown here is derived from an EMBL/GenBank/DDBJ whole genome shotgun (WGS) entry which is preliminary data.</text>
</comment>
<dbReference type="PANTHER" id="PTHR11907">
    <property type="entry name" value="AMIDOPHOSPHORIBOSYLTRANSFERASE"/>
    <property type="match status" value="1"/>
</dbReference>
<dbReference type="OrthoDB" id="9763290at2"/>
<dbReference type="InterPro" id="IPR029055">
    <property type="entry name" value="Ntn_hydrolases_N"/>
</dbReference>
<evidence type="ECO:0000313" key="4">
    <source>
        <dbReference type="Proteomes" id="UP000297654"/>
    </source>
</evidence>
<evidence type="ECO:0000256" key="1">
    <source>
        <dbReference type="ARBA" id="ARBA00022679"/>
    </source>
</evidence>
<organism evidence="3 4">
    <name type="scientific">Cryobacterium luteum</name>
    <dbReference type="NCBI Taxonomy" id="1424661"/>
    <lineage>
        <taxon>Bacteria</taxon>
        <taxon>Bacillati</taxon>
        <taxon>Actinomycetota</taxon>
        <taxon>Actinomycetes</taxon>
        <taxon>Micrococcales</taxon>
        <taxon>Microbacteriaceae</taxon>
        <taxon>Cryobacterium</taxon>
    </lineage>
</organism>
<proteinExistence type="predicted"/>
<dbReference type="AlphaFoldDB" id="A0A1H8IRB8"/>
<evidence type="ECO:0000256" key="2">
    <source>
        <dbReference type="ARBA" id="ARBA00022962"/>
    </source>
</evidence>
<dbReference type="InterPro" id="IPR017932">
    <property type="entry name" value="GATase_2_dom"/>
</dbReference>
<dbReference type="SUPFAM" id="SSF56235">
    <property type="entry name" value="N-terminal nucleophile aminohydrolases (Ntn hydrolases)"/>
    <property type="match status" value="1"/>
</dbReference>